<dbReference type="Pfam" id="PF00903">
    <property type="entry name" value="Glyoxalase"/>
    <property type="match status" value="1"/>
</dbReference>
<dbReference type="PANTHER" id="PTHR36110">
    <property type="entry name" value="RING-CLEAVING DIOXYGENASE MHQE-RELATED"/>
    <property type="match status" value="1"/>
</dbReference>
<name>A0A3E0ISI9_9STAP</name>
<dbReference type="OrthoDB" id="9785698at2"/>
<keyword evidence="2" id="KW-0223">Dioxygenase</keyword>
<dbReference type="InterPro" id="IPR052537">
    <property type="entry name" value="Extradiol_RC_dioxygenase"/>
</dbReference>
<dbReference type="EMBL" id="QKXQ01000051">
    <property type="protein sequence ID" value="REI00550.1"/>
    <property type="molecule type" value="Genomic_DNA"/>
</dbReference>
<dbReference type="GO" id="GO:0051213">
    <property type="term" value="F:dioxygenase activity"/>
    <property type="evidence" value="ECO:0007669"/>
    <property type="project" value="UniProtKB-KW"/>
</dbReference>
<dbReference type="Gene3D" id="3.10.180.10">
    <property type="entry name" value="2,3-Dihydroxybiphenyl 1,2-Dioxygenase, domain 1"/>
    <property type="match status" value="2"/>
</dbReference>
<dbReference type="InterPro" id="IPR029068">
    <property type="entry name" value="Glyas_Bleomycin-R_OHBP_Dase"/>
</dbReference>
<organism evidence="2 3">
    <name type="scientific">Staphylococcus felis</name>
    <dbReference type="NCBI Taxonomy" id="46127"/>
    <lineage>
        <taxon>Bacteria</taxon>
        <taxon>Bacillati</taxon>
        <taxon>Bacillota</taxon>
        <taxon>Bacilli</taxon>
        <taxon>Bacillales</taxon>
        <taxon>Staphylococcaceae</taxon>
        <taxon>Staphylococcus</taxon>
    </lineage>
</organism>
<proteinExistence type="predicted"/>
<comment type="caution">
    <text evidence="2">The sequence shown here is derived from an EMBL/GenBank/DDBJ whole genome shotgun (WGS) entry which is preliminary data.</text>
</comment>
<dbReference type="SUPFAM" id="SSF54593">
    <property type="entry name" value="Glyoxalase/Bleomycin resistance protein/Dihydroxybiphenyl dioxygenase"/>
    <property type="match status" value="1"/>
</dbReference>
<evidence type="ECO:0000259" key="1">
    <source>
        <dbReference type="PROSITE" id="PS51819"/>
    </source>
</evidence>
<evidence type="ECO:0000313" key="3">
    <source>
        <dbReference type="Proteomes" id="UP000256562"/>
    </source>
</evidence>
<dbReference type="AlphaFoldDB" id="A0A3E0ISI9"/>
<dbReference type="PROSITE" id="PS51819">
    <property type="entry name" value="VOC"/>
    <property type="match status" value="1"/>
</dbReference>
<dbReference type="InterPro" id="IPR037523">
    <property type="entry name" value="VOC_core"/>
</dbReference>
<dbReference type="RefSeq" id="WP_116093581.1">
    <property type="nucleotide sequence ID" value="NZ_JBBEFH010000025.1"/>
</dbReference>
<evidence type="ECO:0000313" key="2">
    <source>
        <dbReference type="EMBL" id="REI00550.1"/>
    </source>
</evidence>
<keyword evidence="2" id="KW-0560">Oxidoreductase</keyword>
<dbReference type="InterPro" id="IPR004360">
    <property type="entry name" value="Glyas_Fos-R_dOase_dom"/>
</dbReference>
<gene>
    <name evidence="2" type="ORF">DOS83_01260</name>
</gene>
<dbReference type="Proteomes" id="UP000256562">
    <property type="component" value="Unassembled WGS sequence"/>
</dbReference>
<accession>A0A3E0ISI9</accession>
<feature type="domain" description="VOC" evidence="1">
    <location>
        <begin position="6"/>
        <end position="131"/>
    </location>
</feature>
<dbReference type="PANTHER" id="PTHR36110:SF4">
    <property type="entry name" value="RING-CLEAVING DIOXYGENASE MHQA-RELATED"/>
    <property type="match status" value="1"/>
</dbReference>
<reference evidence="2 3" key="1">
    <citation type="journal article" date="2018" name="Vet. Microbiol.">
        <title>Characterisation of Staphylococcus felis isolated from cats using whole genome sequencing.</title>
        <authorList>
            <person name="Worthing K."/>
            <person name="Pang S."/>
            <person name="Trott D.J."/>
            <person name="Abraham S."/>
            <person name="Coombs G.W."/>
            <person name="Jordan D."/>
            <person name="McIntyre L."/>
            <person name="Davies M.R."/>
            <person name="Norris J."/>
        </authorList>
    </citation>
    <scope>NUCLEOTIDE SEQUENCE [LARGE SCALE GENOMIC DNA]</scope>
    <source>
        <strain evidence="2 3">F9</strain>
    </source>
</reference>
<protein>
    <submittedName>
        <fullName evidence="2">Ring-cleaving dioxygenase</fullName>
    </submittedName>
</protein>
<sequence length="277" mass="31564">MNNVIGHHHISMYTKDVAQNKAFYMDVLGLKLVKETVNQDDDHMVHLFYGDNESSIGTLLTFFEIPNAGMMRKGTNMIARIGLLVRDEAAIDYFEDRLKKHVNHIEKGTYLGHTALYFDDPETLSFVMIANNDAKLPEGFGNPTNSDIPEAYQILGMGPIEIHVQDDEKTKVYLTEQLGFQPKKDDELDVFTLDKEGLFTDIVVVKKEGPNVRPGRGYVHHHAFATQDDTHLTNLIKLHDGMPGKHSGMIDRKWFKSLYYRQNKIMFEFATVGPGFE</sequence>